<dbReference type="AlphaFoldDB" id="A0A3A8E8G7"/>
<name>A0A3A8E8G7_9GAMM</name>
<comment type="caution">
    <text evidence="1">The sequence shown here is derived from an EMBL/GenBank/DDBJ whole genome shotgun (WGS) entry which is preliminary data.</text>
</comment>
<feature type="non-terminal residue" evidence="1">
    <location>
        <position position="269"/>
    </location>
</feature>
<protein>
    <submittedName>
        <fullName evidence="1">Uncharacterized protein</fullName>
    </submittedName>
</protein>
<proteinExistence type="predicted"/>
<evidence type="ECO:0000313" key="2">
    <source>
        <dbReference type="Proteomes" id="UP000280405"/>
    </source>
</evidence>
<dbReference type="EMBL" id="RAXT01000131">
    <property type="protein sequence ID" value="RKG30469.1"/>
    <property type="molecule type" value="Genomic_DNA"/>
</dbReference>
<dbReference type="RefSeq" id="WP_120385385.1">
    <property type="nucleotide sequence ID" value="NZ_RAXT01000131.1"/>
</dbReference>
<keyword evidence="2" id="KW-1185">Reference proteome</keyword>
<sequence length="269" mass="31509">MMHLEELELFPQEIYLIEQFISYEYYYETVKLWEDLIQYAEGLLDRHSANLVANHRSQHLSHQADYVWGTIVLPNFKGTLHHLQSGLDDLKVGFLPILRRMSSIVNGIIAQGRDYPYDWMDTVEKGAIDKYKVKENIVFTRANNIYMSSNYYDSQWDYKDLIKAHRNFEVDVGVIYPNPLPQYRLNPNVTMKSDEAIIQTGIYRSTELYSACHFLIKEEKINAAYPDDWKLAPEVYAFSTNPDNFTTPDTIENSQEVPTTWILVERVTD</sequence>
<organism evidence="1 2">
    <name type="scientific">Acinetobacter rongchengensis</name>
    <dbReference type="NCBI Taxonomy" id="2419601"/>
    <lineage>
        <taxon>Bacteria</taxon>
        <taxon>Pseudomonadati</taxon>
        <taxon>Pseudomonadota</taxon>
        <taxon>Gammaproteobacteria</taxon>
        <taxon>Moraxellales</taxon>
        <taxon>Moraxellaceae</taxon>
        <taxon>Acinetobacter</taxon>
    </lineage>
</organism>
<reference evidence="1 2" key="1">
    <citation type="submission" date="2018-09" db="EMBL/GenBank/DDBJ databases">
        <title>The draft genome of Acinetobacter spp. strains.</title>
        <authorList>
            <person name="Qin J."/>
            <person name="Feng Y."/>
            <person name="Zong Z."/>
        </authorList>
    </citation>
    <scope>NUCLEOTIDE SEQUENCE [LARGE SCALE GENOMIC DNA]</scope>
    <source>
        <strain evidence="1 2">WCHAc060115</strain>
    </source>
</reference>
<evidence type="ECO:0000313" key="1">
    <source>
        <dbReference type="EMBL" id="RKG30469.1"/>
    </source>
</evidence>
<accession>A0A3A8E8G7</accession>
<dbReference type="Proteomes" id="UP000280405">
    <property type="component" value="Unassembled WGS sequence"/>
</dbReference>
<gene>
    <name evidence="1" type="ORF">D7V20_18990</name>
</gene>
<dbReference type="OrthoDB" id="6862936at2"/>